<keyword evidence="11" id="KW-1185">Reference proteome</keyword>
<dbReference type="InterPro" id="IPR015527">
    <property type="entry name" value="Pept_C26_g-glut_hydrolase"/>
</dbReference>
<dbReference type="EMBL" id="OU963869">
    <property type="protein sequence ID" value="CAH0395054.1"/>
    <property type="molecule type" value="Genomic_DNA"/>
</dbReference>
<evidence type="ECO:0000256" key="7">
    <source>
        <dbReference type="PIRSR" id="PIRSR615527-1"/>
    </source>
</evidence>
<evidence type="ECO:0000256" key="8">
    <source>
        <dbReference type="PROSITE-ProRule" id="PRU00607"/>
    </source>
</evidence>
<evidence type="ECO:0000313" key="11">
    <source>
        <dbReference type="Proteomes" id="UP001152759"/>
    </source>
</evidence>
<evidence type="ECO:0000256" key="2">
    <source>
        <dbReference type="ARBA" id="ARBA00011083"/>
    </source>
</evidence>
<organism evidence="10 11">
    <name type="scientific">Bemisia tabaci</name>
    <name type="common">Sweetpotato whitefly</name>
    <name type="synonym">Aleurodes tabaci</name>
    <dbReference type="NCBI Taxonomy" id="7038"/>
    <lineage>
        <taxon>Eukaryota</taxon>
        <taxon>Metazoa</taxon>
        <taxon>Ecdysozoa</taxon>
        <taxon>Arthropoda</taxon>
        <taxon>Hexapoda</taxon>
        <taxon>Insecta</taxon>
        <taxon>Pterygota</taxon>
        <taxon>Neoptera</taxon>
        <taxon>Paraneoptera</taxon>
        <taxon>Hemiptera</taxon>
        <taxon>Sternorrhyncha</taxon>
        <taxon>Aleyrodoidea</taxon>
        <taxon>Aleyrodidae</taxon>
        <taxon>Aleyrodinae</taxon>
        <taxon>Bemisia</taxon>
    </lineage>
</organism>
<dbReference type="KEGG" id="btab:109040645"/>
<dbReference type="GO" id="GO:0005773">
    <property type="term" value="C:vacuole"/>
    <property type="evidence" value="ECO:0007669"/>
    <property type="project" value="TreeGrafter"/>
</dbReference>
<comment type="similarity">
    <text evidence="2">Belongs to the peptidase C26 family.</text>
</comment>
<proteinExistence type="inferred from homology"/>
<dbReference type="PROSITE" id="PS51273">
    <property type="entry name" value="GATASE_TYPE_1"/>
    <property type="match status" value="1"/>
</dbReference>
<dbReference type="PANTHER" id="PTHR11315">
    <property type="entry name" value="PROTEASE FAMILY C26 GAMMA-GLUTAMYL HYDROLASE"/>
    <property type="match status" value="1"/>
</dbReference>
<dbReference type="InterPro" id="IPR029062">
    <property type="entry name" value="Class_I_gatase-like"/>
</dbReference>
<dbReference type="GO" id="GO:0034722">
    <property type="term" value="F:gamma-glutamyl-peptidase activity"/>
    <property type="evidence" value="ECO:0007669"/>
    <property type="project" value="UniProtKB-UniRule"/>
</dbReference>
<evidence type="ECO:0000256" key="9">
    <source>
        <dbReference type="SAM" id="SignalP"/>
    </source>
</evidence>
<dbReference type="PROSITE" id="PS51275">
    <property type="entry name" value="PEPTIDASE_C26_GGH"/>
    <property type="match status" value="1"/>
</dbReference>
<sequence length="321" mass="36403">MLWCSVLLAVTFRMVTGVTDRPIIGIMTMELEKSLEASYPGYDVYIAASYVKAVEGAGARVVPVFTGQSESYYRKIAQSVNGILIPGGGAQFSGTDNFYAATKTMYNIALEMNGKKIHFPILAVCLGYQLIAHLANNDKSLLKRCDIIHTNMNLKFLPGFRKGSLLKSIPKQIARALEGSNITVHNHNWCIYPDDFSAALDKDWKILATTDDLQGVPFISAYEHRKHPIGAVLFHPEKNIYEWGRVLNFPRSPRAIAASRYFYDWLVGEAKKNDNYFSELHLEQESLIYNFEAFHSELFYPTTHSNFTHTYLFNTKYLDVK</sequence>
<protein>
    <recommendedName>
        <fullName evidence="3 8">folate gamma-glutamyl hydrolase</fullName>
        <ecNumber evidence="3 8">3.4.19.9</ecNumber>
    </recommendedName>
</protein>
<keyword evidence="4" id="KW-0964">Secreted</keyword>
<dbReference type="SUPFAM" id="SSF52317">
    <property type="entry name" value="Class I glutamine amidotransferase-like"/>
    <property type="match status" value="1"/>
</dbReference>
<dbReference type="PANTHER" id="PTHR11315:SF0">
    <property type="entry name" value="FOLATE GAMMA-GLUTAMYL HYDROLASE"/>
    <property type="match status" value="1"/>
</dbReference>
<evidence type="ECO:0000256" key="3">
    <source>
        <dbReference type="ARBA" id="ARBA00012886"/>
    </source>
</evidence>
<feature type="active site" description="Nucleophile" evidence="7 8">
    <location>
        <position position="125"/>
    </location>
</feature>
<name>A0A9P0AMK6_BEMTA</name>
<dbReference type="Proteomes" id="UP001152759">
    <property type="component" value="Chromosome 8"/>
</dbReference>
<evidence type="ECO:0000256" key="6">
    <source>
        <dbReference type="ARBA" id="ARBA00022801"/>
    </source>
</evidence>
<dbReference type="Gene3D" id="3.40.50.880">
    <property type="match status" value="1"/>
</dbReference>
<dbReference type="AlphaFoldDB" id="A0A9P0AMK6"/>
<feature type="signal peptide" evidence="9">
    <location>
        <begin position="1"/>
        <end position="17"/>
    </location>
</feature>
<accession>A0A9P0AMK6</accession>
<dbReference type="GO" id="GO:0005576">
    <property type="term" value="C:extracellular region"/>
    <property type="evidence" value="ECO:0007669"/>
    <property type="project" value="UniProtKB-SubCell"/>
</dbReference>
<feature type="active site" evidence="8">
    <location>
        <position position="235"/>
    </location>
</feature>
<gene>
    <name evidence="10" type="ORF">BEMITA_LOCUS13286</name>
</gene>
<dbReference type="GO" id="GO:0046900">
    <property type="term" value="P:tetrahydrofolylpolyglutamate metabolic process"/>
    <property type="evidence" value="ECO:0007669"/>
    <property type="project" value="TreeGrafter"/>
</dbReference>
<keyword evidence="6 8" id="KW-0378">Hydrolase</keyword>
<feature type="chain" id="PRO_5040416364" description="folate gamma-glutamyl hydrolase" evidence="9">
    <location>
        <begin position="18"/>
        <end position="321"/>
    </location>
</feature>
<dbReference type="InterPro" id="IPR011697">
    <property type="entry name" value="Peptidase_C26"/>
</dbReference>
<feature type="active site" description="Proton donor" evidence="7">
    <location>
        <position position="235"/>
    </location>
</feature>
<evidence type="ECO:0000313" key="10">
    <source>
        <dbReference type="EMBL" id="CAH0395054.1"/>
    </source>
</evidence>
<dbReference type="EC" id="3.4.19.9" evidence="3 8"/>
<evidence type="ECO:0000256" key="5">
    <source>
        <dbReference type="ARBA" id="ARBA00022729"/>
    </source>
</evidence>
<reference evidence="10" key="1">
    <citation type="submission" date="2021-12" db="EMBL/GenBank/DDBJ databases">
        <authorList>
            <person name="King R."/>
        </authorList>
    </citation>
    <scope>NUCLEOTIDE SEQUENCE</scope>
</reference>
<comment type="subcellular location">
    <subcellularLocation>
        <location evidence="1">Secreted</location>
        <location evidence="1">Extracellular space</location>
    </subcellularLocation>
</comment>
<dbReference type="Pfam" id="PF07722">
    <property type="entry name" value="Peptidase_C26"/>
    <property type="match status" value="1"/>
</dbReference>
<comment type="catalytic activity">
    <reaction evidence="8">
        <text>(6S)-5,6,7,8-tetrahydrofolyl-(gamma-L-Glu)(n) + (n-1) H2O = (6S)-5,6,7,8-tetrahydrofolate + (n-1) L-glutamate</text>
        <dbReference type="Rhea" id="RHEA:56784"/>
        <dbReference type="Rhea" id="RHEA-COMP:14738"/>
        <dbReference type="ChEBI" id="CHEBI:15377"/>
        <dbReference type="ChEBI" id="CHEBI:29985"/>
        <dbReference type="ChEBI" id="CHEBI:57453"/>
        <dbReference type="ChEBI" id="CHEBI:141005"/>
        <dbReference type="EC" id="3.4.19.9"/>
    </reaction>
</comment>
<evidence type="ECO:0000256" key="4">
    <source>
        <dbReference type="ARBA" id="ARBA00022525"/>
    </source>
</evidence>
<evidence type="ECO:0000256" key="1">
    <source>
        <dbReference type="ARBA" id="ARBA00004239"/>
    </source>
</evidence>
<keyword evidence="5 9" id="KW-0732">Signal</keyword>